<accession>A0A8S3Q298</accession>
<keyword evidence="6" id="KW-0695">RNA-directed DNA polymerase</keyword>
<protein>
    <recommendedName>
        <fullName evidence="13">Integrase catalytic domain-containing protein</fullName>
    </recommendedName>
</protein>
<dbReference type="Pfam" id="PF00078">
    <property type="entry name" value="RVT_1"/>
    <property type="match status" value="1"/>
</dbReference>
<dbReference type="InterPro" id="IPR041588">
    <property type="entry name" value="Integrase_H2C2"/>
</dbReference>
<keyword evidence="7" id="KW-0479">Metal-binding</keyword>
<evidence type="ECO:0000256" key="7">
    <source>
        <dbReference type="PROSITE-ProRule" id="PRU00047"/>
    </source>
</evidence>
<gene>
    <name evidence="11" type="ORF">MEDL_4723</name>
</gene>
<feature type="domain" description="Integrase catalytic" evidence="10">
    <location>
        <begin position="1488"/>
        <end position="1675"/>
    </location>
</feature>
<dbReference type="InterPro" id="IPR043128">
    <property type="entry name" value="Rev_trsase/Diguanyl_cyclase"/>
</dbReference>
<feature type="compositionally biased region" description="Polar residues" evidence="8">
    <location>
        <begin position="340"/>
        <end position="354"/>
    </location>
</feature>
<dbReference type="Gene3D" id="3.30.420.10">
    <property type="entry name" value="Ribonuclease H-like superfamily/Ribonuclease H"/>
    <property type="match status" value="1"/>
</dbReference>
<reference evidence="11" key="1">
    <citation type="submission" date="2021-03" db="EMBL/GenBank/DDBJ databases">
        <authorList>
            <person name="Bekaert M."/>
        </authorList>
    </citation>
    <scope>NUCLEOTIDE SEQUENCE</scope>
</reference>
<dbReference type="Pfam" id="PF17921">
    <property type="entry name" value="Integrase_H2C2"/>
    <property type="match status" value="1"/>
</dbReference>
<dbReference type="GO" id="GO:0015074">
    <property type="term" value="P:DNA integration"/>
    <property type="evidence" value="ECO:0007669"/>
    <property type="project" value="InterPro"/>
</dbReference>
<dbReference type="PANTHER" id="PTHR47331:SF1">
    <property type="entry name" value="GAG-LIKE PROTEIN"/>
    <property type="match status" value="1"/>
</dbReference>
<evidence type="ECO:0000256" key="6">
    <source>
        <dbReference type="ARBA" id="ARBA00022918"/>
    </source>
</evidence>
<dbReference type="SMART" id="SM00343">
    <property type="entry name" value="ZnF_C2HC"/>
    <property type="match status" value="2"/>
</dbReference>
<evidence type="ECO:0000256" key="5">
    <source>
        <dbReference type="ARBA" id="ARBA00022801"/>
    </source>
</evidence>
<evidence type="ECO:0000259" key="10">
    <source>
        <dbReference type="PROSITE" id="PS50994"/>
    </source>
</evidence>
<dbReference type="Pfam" id="PF05585">
    <property type="entry name" value="DUF1758"/>
    <property type="match status" value="1"/>
</dbReference>
<sequence length="1850" mass="213368">MSLAYLKGLKTRYKNLLEVELGKSEELLTREVSDFDLESQIRKVNKSYRRFDEFGPKFEETLERLSLALETAKAEEDLKTFQKESELYFNIITEVTSRKEELKLIDNFLQEKYKNLSKPEPDSKIEQLIEIQIQMMQQMQLQNAKPQHDELNQAAVKLPKLEIMGYNGDKQKFKEFWDQFEVTVHKNTKLSNVEKFSYLKSKLHGTAQSAISGLQLSNENYDVAIDILKDRFGDIQNAVNAHYVELINLSCASNRTSELRFLYDKIERNLRSLEALNQNIDQDVFISMITTKLPEAVLVQLEIQKGSDRWTVDKLRDLLKSYIAAREAAEIQSKEKTNDFKPQQPSYANVQSRYKPSYGKPQNVRSSGEALFSATNDMPFTPTRTEVKKLCIYCKGSHWSDECSLYKTVEDRKAQLNGLCYICLKSGHRLRECSSDRKCVYCSKTKKHHRSLCLKKFPTNRTEISNLVDEAVESTESVNVSLTTEPSFLSSGDIVLMQTAKTVITNTSDTCNEEIRLLLDSGSQRTYVSETLAKKLRLKVESVEEVSVITFGSDKPKLVKTEKVTLQMKLVDGTKMKISANVVPKITGSVLRRPVSIKNCQNYEYLWNNFSLADTLPTENEKTTIELLIGNDYYLDIILPEKIEIQPGLYLLGSKFGWIITGRTSEKSDGFEEPSMLILNYGTNALPLLDSCAVTAIDKSMPIKPPLEDFWNLETIGISEPSEDSNDTKALEKFNNSVEYTNERYLVCWPWKSELETLNDNKELAYGRYRSLLHRLRNKPELFENYDKIINEQCEKGIIEKVDVTNKHEDHITHYIPHHAVVDSTKPTTKVRIVYDASAKTRDDNKSLNNCLYRGPVMLKDLCGLLLRFRMFKYAVVADIEKAFLQLGLQNPDRDVTRFFWVKDRTMPLFNINNVQIYRFCRVPFGVISSPFLLAATIDLHLRKYNTPVATKIQDNIYVDNLLTGVNTNDELKELYTESKSIFQEASMNLRDWCSNSAQFMSDIPKQDQANRERMKVLGINWTIKDDKLSMSGPKLETLELSSTKREILQSIASIFDPLGFFSPVTLLGKLLLQTLWSKKVEWDFKLSENDCDLWKEIAFDIKQIQTHTFDRYIGLNGKCSYQLLYESCRVDLIYSKTRLAQIKKVSIPRLELLAVIIGIRCLAFIESNLKITVEKKTLWTDSQCVIHWIASKKQMSTFVENRLKEIRKCTDTEFRYVSTDINPADIASRGTHFSEIKSNNLWWKGPSWLLLSNDQWPTWSYNLTTENVNLYKSEIKPSTSYQQTELLVGEPPSGVNCDRKLESPYGMKCENFSSLIRLLRITAWVQRFIKKLKKDTISGPLTAKEIEDAKFMWIVHIQRKHFAKEIHDITKNKSSNIIRQLGLTIDNNGLIRCVGRIEHADISENAKRPILLPKKEAFTKLLIYSYHRNLLHVGVAQTLSQIRQKYWIPQGRSTVRHVLRTCGNCIRYEGGPYKMPLIPPLPKNRVTESSPYTYTGIDYFGPLYVKTVNGSEKVWVCLYTCLVVRAIHLELMLDMTTDQFLLGFRRFVARCGTPIQIISDNALQFKAASNVVQQEWKKVLYDSDIQNYVSNKGISWKFIVELAPWMGGFYERLVGLAKRSLRKTIGKVCLSVEQLRTLLTEVEAVVNSRPLAYIGEDIDSNIVLTPSCFLTLNKHTGIPERIDNDEDPEYKPQFSSTDNLLEIWKKGQKHLNRFWKVWRDDYLLSIRERTTVKLKEKRVRSNQYPQIGDIVLIKDNLPRGMWKIGKIINLSKSSDEQCRSAKVLLPSKKTLNRTLNFLYPLECHDDNVEQTDNVNNVEQNSKCETQTSSTRPQRRAAEQAKQKIHEWTS</sequence>
<dbReference type="InterPro" id="IPR012337">
    <property type="entry name" value="RNaseH-like_sf"/>
</dbReference>
<dbReference type="InterPro" id="IPR000477">
    <property type="entry name" value="RT_dom"/>
</dbReference>
<evidence type="ECO:0000256" key="2">
    <source>
        <dbReference type="ARBA" id="ARBA00022695"/>
    </source>
</evidence>
<keyword evidence="7" id="KW-0863">Zinc-finger</keyword>
<comment type="caution">
    <text evidence="11">The sequence shown here is derived from an EMBL/GenBank/DDBJ whole genome shotgun (WGS) entry which is preliminary data.</text>
</comment>
<keyword evidence="12" id="KW-1185">Reference proteome</keyword>
<name>A0A8S3Q298_MYTED</name>
<feature type="region of interest" description="Disordered" evidence="8">
    <location>
        <begin position="1816"/>
        <end position="1850"/>
    </location>
</feature>
<evidence type="ECO:0000313" key="12">
    <source>
        <dbReference type="Proteomes" id="UP000683360"/>
    </source>
</evidence>
<dbReference type="GO" id="GO:0004190">
    <property type="term" value="F:aspartic-type endopeptidase activity"/>
    <property type="evidence" value="ECO:0007669"/>
    <property type="project" value="InterPro"/>
</dbReference>
<dbReference type="GO" id="GO:0003964">
    <property type="term" value="F:RNA-directed DNA polymerase activity"/>
    <property type="evidence" value="ECO:0007669"/>
    <property type="project" value="UniProtKB-KW"/>
</dbReference>
<dbReference type="PROSITE" id="PS00141">
    <property type="entry name" value="ASP_PROTEASE"/>
    <property type="match status" value="1"/>
</dbReference>
<feature type="compositionally biased region" description="Basic and acidic residues" evidence="8">
    <location>
        <begin position="1836"/>
        <end position="1850"/>
    </location>
</feature>
<dbReference type="InterPro" id="IPR001584">
    <property type="entry name" value="Integrase_cat-core"/>
</dbReference>
<keyword evidence="4" id="KW-0255">Endonuclease</keyword>
<evidence type="ECO:0000313" key="11">
    <source>
        <dbReference type="EMBL" id="CAG2189343.1"/>
    </source>
</evidence>
<keyword evidence="3" id="KW-0540">Nuclease</keyword>
<dbReference type="EMBL" id="CAJPWZ010000290">
    <property type="protein sequence ID" value="CAG2189343.1"/>
    <property type="molecule type" value="Genomic_DNA"/>
</dbReference>
<feature type="region of interest" description="Disordered" evidence="8">
    <location>
        <begin position="334"/>
        <end position="362"/>
    </location>
</feature>
<keyword evidence="7" id="KW-0862">Zinc</keyword>
<dbReference type="PANTHER" id="PTHR47331">
    <property type="entry name" value="PHD-TYPE DOMAIN-CONTAINING PROTEIN"/>
    <property type="match status" value="1"/>
</dbReference>
<evidence type="ECO:0000256" key="4">
    <source>
        <dbReference type="ARBA" id="ARBA00022759"/>
    </source>
</evidence>
<dbReference type="GO" id="GO:0003676">
    <property type="term" value="F:nucleic acid binding"/>
    <property type="evidence" value="ECO:0007669"/>
    <property type="project" value="InterPro"/>
</dbReference>
<evidence type="ECO:0000259" key="9">
    <source>
        <dbReference type="PROSITE" id="PS50158"/>
    </source>
</evidence>
<dbReference type="Gene3D" id="2.40.70.10">
    <property type="entry name" value="Acid Proteases"/>
    <property type="match status" value="1"/>
</dbReference>
<dbReference type="GO" id="GO:0008270">
    <property type="term" value="F:zinc ion binding"/>
    <property type="evidence" value="ECO:0007669"/>
    <property type="project" value="UniProtKB-KW"/>
</dbReference>
<keyword evidence="1" id="KW-0808">Transferase</keyword>
<dbReference type="InterPro" id="IPR040676">
    <property type="entry name" value="DUF5641"/>
</dbReference>
<dbReference type="PROSITE" id="PS50158">
    <property type="entry name" value="ZF_CCHC"/>
    <property type="match status" value="1"/>
</dbReference>
<dbReference type="GO" id="GO:0006508">
    <property type="term" value="P:proteolysis"/>
    <property type="evidence" value="ECO:0007669"/>
    <property type="project" value="InterPro"/>
</dbReference>
<organism evidence="11 12">
    <name type="scientific">Mytilus edulis</name>
    <name type="common">Blue mussel</name>
    <dbReference type="NCBI Taxonomy" id="6550"/>
    <lineage>
        <taxon>Eukaryota</taxon>
        <taxon>Metazoa</taxon>
        <taxon>Spiralia</taxon>
        <taxon>Lophotrochozoa</taxon>
        <taxon>Mollusca</taxon>
        <taxon>Bivalvia</taxon>
        <taxon>Autobranchia</taxon>
        <taxon>Pteriomorphia</taxon>
        <taxon>Mytilida</taxon>
        <taxon>Mytiloidea</taxon>
        <taxon>Mytilidae</taxon>
        <taxon>Mytilinae</taxon>
        <taxon>Mytilus</taxon>
    </lineage>
</organism>
<dbReference type="SUPFAM" id="SSF53098">
    <property type="entry name" value="Ribonuclease H-like"/>
    <property type="match status" value="1"/>
</dbReference>
<dbReference type="Pfam" id="PF03564">
    <property type="entry name" value="DUF1759"/>
    <property type="match status" value="1"/>
</dbReference>
<dbReference type="InterPro" id="IPR021109">
    <property type="entry name" value="Peptidase_aspartic_dom_sf"/>
</dbReference>
<dbReference type="Gene3D" id="1.10.340.70">
    <property type="match status" value="1"/>
</dbReference>
<evidence type="ECO:0000256" key="8">
    <source>
        <dbReference type="SAM" id="MobiDB-lite"/>
    </source>
</evidence>
<dbReference type="Pfam" id="PF18701">
    <property type="entry name" value="DUF5641"/>
    <property type="match status" value="1"/>
</dbReference>
<dbReference type="InterPro" id="IPR001878">
    <property type="entry name" value="Znf_CCHC"/>
</dbReference>
<feature type="domain" description="CCHC-type" evidence="9">
    <location>
        <begin position="420"/>
        <end position="433"/>
    </location>
</feature>
<feature type="compositionally biased region" description="Polar residues" evidence="8">
    <location>
        <begin position="1816"/>
        <end position="1832"/>
    </location>
</feature>
<keyword evidence="5" id="KW-0378">Hydrolase</keyword>
<dbReference type="GO" id="GO:0004519">
    <property type="term" value="F:endonuclease activity"/>
    <property type="evidence" value="ECO:0007669"/>
    <property type="project" value="UniProtKB-KW"/>
</dbReference>
<dbReference type="Gene3D" id="3.10.10.10">
    <property type="entry name" value="HIV Type 1 Reverse Transcriptase, subunit A, domain 1"/>
    <property type="match status" value="1"/>
</dbReference>
<keyword evidence="2" id="KW-0548">Nucleotidyltransferase</keyword>
<dbReference type="OrthoDB" id="6118207at2759"/>
<evidence type="ECO:0000256" key="3">
    <source>
        <dbReference type="ARBA" id="ARBA00022722"/>
    </source>
</evidence>
<dbReference type="PROSITE" id="PS50994">
    <property type="entry name" value="INTEGRASE"/>
    <property type="match status" value="1"/>
</dbReference>
<dbReference type="CDD" id="cd01644">
    <property type="entry name" value="RT_pepA17"/>
    <property type="match status" value="1"/>
</dbReference>
<dbReference type="SUPFAM" id="SSF56672">
    <property type="entry name" value="DNA/RNA polymerases"/>
    <property type="match status" value="1"/>
</dbReference>
<dbReference type="InterPro" id="IPR043502">
    <property type="entry name" value="DNA/RNA_pol_sf"/>
</dbReference>
<dbReference type="Gene3D" id="3.30.70.270">
    <property type="match status" value="1"/>
</dbReference>
<dbReference type="InterPro" id="IPR005312">
    <property type="entry name" value="DUF1759"/>
</dbReference>
<proteinExistence type="predicted"/>
<dbReference type="Pfam" id="PF05380">
    <property type="entry name" value="Peptidase_A17"/>
    <property type="match status" value="2"/>
</dbReference>
<dbReference type="InterPro" id="IPR001969">
    <property type="entry name" value="Aspartic_peptidase_AS"/>
</dbReference>
<evidence type="ECO:0000256" key="1">
    <source>
        <dbReference type="ARBA" id="ARBA00022679"/>
    </source>
</evidence>
<dbReference type="Proteomes" id="UP000683360">
    <property type="component" value="Unassembled WGS sequence"/>
</dbReference>
<evidence type="ECO:0008006" key="13">
    <source>
        <dbReference type="Google" id="ProtNLM"/>
    </source>
</evidence>
<dbReference type="InterPro" id="IPR008042">
    <property type="entry name" value="Retrotrans_Pao"/>
</dbReference>
<dbReference type="InterPro" id="IPR036397">
    <property type="entry name" value="RNaseH_sf"/>
</dbReference>
<dbReference type="InterPro" id="IPR008737">
    <property type="entry name" value="DUF1758"/>
</dbReference>